<organism evidence="2 3">
    <name type="scientific">Amycolatopsis suaedae</name>
    <dbReference type="NCBI Taxonomy" id="2510978"/>
    <lineage>
        <taxon>Bacteria</taxon>
        <taxon>Bacillati</taxon>
        <taxon>Actinomycetota</taxon>
        <taxon>Actinomycetes</taxon>
        <taxon>Pseudonocardiales</taxon>
        <taxon>Pseudonocardiaceae</taxon>
        <taxon>Amycolatopsis</taxon>
    </lineage>
</organism>
<feature type="compositionally biased region" description="Polar residues" evidence="1">
    <location>
        <begin position="315"/>
        <end position="336"/>
    </location>
</feature>
<name>A0A4Q7JB96_9PSEU</name>
<dbReference type="Proteomes" id="UP000292003">
    <property type="component" value="Unassembled WGS sequence"/>
</dbReference>
<evidence type="ECO:0000313" key="2">
    <source>
        <dbReference type="EMBL" id="RZQ64252.1"/>
    </source>
</evidence>
<keyword evidence="3" id="KW-1185">Reference proteome</keyword>
<reference evidence="2 3" key="1">
    <citation type="submission" date="2019-02" db="EMBL/GenBank/DDBJ databases">
        <title>Draft genome sequence of Amycolatopsis sp. 8-3EHSu isolated from roots of Suaeda maritima.</title>
        <authorList>
            <person name="Duangmal K."/>
            <person name="Chantavorakit T."/>
        </authorList>
    </citation>
    <scope>NUCLEOTIDE SEQUENCE [LARGE SCALE GENOMIC DNA]</scope>
    <source>
        <strain evidence="2 3">8-3EHSu</strain>
    </source>
</reference>
<dbReference type="RefSeq" id="WP_130474965.1">
    <property type="nucleotide sequence ID" value="NZ_SFCC01000004.1"/>
</dbReference>
<evidence type="ECO:0000313" key="3">
    <source>
        <dbReference type="Proteomes" id="UP000292003"/>
    </source>
</evidence>
<dbReference type="EMBL" id="SFCC01000004">
    <property type="protein sequence ID" value="RZQ64252.1"/>
    <property type="molecule type" value="Genomic_DNA"/>
</dbReference>
<comment type="caution">
    <text evidence="2">The sequence shown here is derived from an EMBL/GenBank/DDBJ whole genome shotgun (WGS) entry which is preliminary data.</text>
</comment>
<evidence type="ECO:0008006" key="4">
    <source>
        <dbReference type="Google" id="ProtNLM"/>
    </source>
</evidence>
<dbReference type="InterPro" id="IPR036689">
    <property type="entry name" value="ESAT-6-like_sf"/>
</dbReference>
<dbReference type="AlphaFoldDB" id="A0A4Q7JB96"/>
<feature type="region of interest" description="Disordered" evidence="1">
    <location>
        <begin position="279"/>
        <end position="336"/>
    </location>
</feature>
<evidence type="ECO:0000256" key="1">
    <source>
        <dbReference type="SAM" id="MobiDB-lite"/>
    </source>
</evidence>
<feature type="compositionally biased region" description="Basic and acidic residues" evidence="1">
    <location>
        <begin position="303"/>
        <end position="314"/>
    </location>
</feature>
<dbReference type="OrthoDB" id="4763957at2"/>
<dbReference type="SUPFAM" id="SSF140453">
    <property type="entry name" value="EsxAB dimer-like"/>
    <property type="match status" value="1"/>
</dbReference>
<accession>A0A4Q7JB96</accession>
<gene>
    <name evidence="2" type="ORF">EWH70_09735</name>
</gene>
<feature type="compositionally biased region" description="Basic and acidic residues" evidence="1">
    <location>
        <begin position="279"/>
        <end position="290"/>
    </location>
</feature>
<protein>
    <recommendedName>
        <fullName evidence="4">WXG100 family type VII secretion target</fullName>
    </recommendedName>
</protein>
<proteinExistence type="predicted"/>
<sequence>MNQPANENPLIVDARAETDAVKKPTKEALQGAGVAQDFIGGVSLIADGEWTEGLLDIAGGAVDLAMGIKNPAEMLISMGLGWVMEHLSPLKDFLDKLTGSQDELDLTVQTWVQISSHIQQVAQELTTSVQQDCATWTGGSADQYRQFVQDRLDRYAQMSDDAMLAARFVDISKTLLNIVRSFIRGLITDTCAKLIMILFRYPPPAYPAALAAEGMPVVVEKTTEGLTVMQKFVRALSNAGVYMKQIWERLTKALAKDENIGQRAAMEAGKEISKKTIQEKQKEIAAERGGKTATGDQSVIFGETDRKEQEDRQKTQIFPTYNAPTMQTLSGNLDSE</sequence>